<evidence type="ECO:0000256" key="1">
    <source>
        <dbReference type="ARBA" id="ARBA00004613"/>
    </source>
</evidence>
<evidence type="ECO:0000256" key="2">
    <source>
        <dbReference type="ARBA" id="ARBA00022525"/>
    </source>
</evidence>
<dbReference type="Gene3D" id="2.150.10.10">
    <property type="entry name" value="Serralysin-like metalloprotease, C-terminal"/>
    <property type="match status" value="1"/>
</dbReference>
<evidence type="ECO:0000313" key="4">
    <source>
        <dbReference type="EMBL" id="SNY03741.1"/>
    </source>
</evidence>
<dbReference type="SUPFAM" id="SSF51120">
    <property type="entry name" value="beta-Roll"/>
    <property type="match status" value="1"/>
</dbReference>
<protein>
    <submittedName>
        <fullName evidence="4">Hemolysin-type calcium-binding repeat-containing protein</fullName>
    </submittedName>
</protein>
<feature type="signal peptide" evidence="3">
    <location>
        <begin position="1"/>
        <end position="25"/>
    </location>
</feature>
<dbReference type="InterPro" id="IPR018511">
    <property type="entry name" value="Hemolysin-typ_Ca-bd_CS"/>
</dbReference>
<dbReference type="PRINTS" id="PR00313">
    <property type="entry name" value="CABNDNGRPT"/>
</dbReference>
<reference evidence="4 5" key="1">
    <citation type="submission" date="2017-09" db="EMBL/GenBank/DDBJ databases">
        <authorList>
            <person name="Ehlers B."/>
            <person name="Leendertz F.H."/>
        </authorList>
    </citation>
    <scope>NUCLEOTIDE SEQUENCE [LARGE SCALE GENOMIC DNA]</scope>
    <source>
        <strain evidence="4 5">CGMCC 4.6857</strain>
    </source>
</reference>
<evidence type="ECO:0000256" key="3">
    <source>
        <dbReference type="SAM" id="SignalP"/>
    </source>
</evidence>
<dbReference type="PROSITE" id="PS00330">
    <property type="entry name" value="HEMOLYSIN_CALCIUM"/>
    <property type="match status" value="2"/>
</dbReference>
<dbReference type="InterPro" id="IPR001343">
    <property type="entry name" value="Hemolysn_Ca-bd"/>
</dbReference>
<feature type="chain" id="PRO_5013216142" evidence="3">
    <location>
        <begin position="26"/>
        <end position="197"/>
    </location>
</feature>
<dbReference type="PANTHER" id="PTHR38340">
    <property type="entry name" value="S-LAYER PROTEIN"/>
    <property type="match status" value="1"/>
</dbReference>
<dbReference type="GO" id="GO:0005509">
    <property type="term" value="F:calcium ion binding"/>
    <property type="evidence" value="ECO:0007669"/>
    <property type="project" value="InterPro"/>
</dbReference>
<proteinExistence type="predicted"/>
<dbReference type="InterPro" id="IPR050557">
    <property type="entry name" value="RTX_toxin/Mannuronan_C5-epim"/>
</dbReference>
<keyword evidence="5" id="KW-1185">Reference proteome</keyword>
<dbReference type="GO" id="GO:0005576">
    <property type="term" value="C:extracellular region"/>
    <property type="evidence" value="ECO:0007669"/>
    <property type="project" value="UniProtKB-SubCell"/>
</dbReference>
<evidence type="ECO:0000313" key="5">
    <source>
        <dbReference type="Proteomes" id="UP000219612"/>
    </source>
</evidence>
<dbReference type="Proteomes" id="UP000219612">
    <property type="component" value="Unassembled WGS sequence"/>
</dbReference>
<accession>A0A285F0Q2</accession>
<organism evidence="4 5">
    <name type="scientific">Paractinoplanes atraurantiacus</name>
    <dbReference type="NCBI Taxonomy" id="1036182"/>
    <lineage>
        <taxon>Bacteria</taxon>
        <taxon>Bacillati</taxon>
        <taxon>Actinomycetota</taxon>
        <taxon>Actinomycetes</taxon>
        <taxon>Micromonosporales</taxon>
        <taxon>Micromonosporaceae</taxon>
        <taxon>Paractinoplanes</taxon>
    </lineage>
</organism>
<comment type="subcellular location">
    <subcellularLocation>
        <location evidence="1">Secreted</location>
    </subcellularLocation>
</comment>
<gene>
    <name evidence="4" type="ORF">SAMN05421748_1016</name>
</gene>
<dbReference type="EMBL" id="OBDY01000001">
    <property type="protein sequence ID" value="SNY03741.1"/>
    <property type="molecule type" value="Genomic_DNA"/>
</dbReference>
<dbReference type="PANTHER" id="PTHR38340:SF1">
    <property type="entry name" value="S-LAYER PROTEIN"/>
    <property type="match status" value="1"/>
</dbReference>
<keyword evidence="2" id="KW-0964">Secreted</keyword>
<dbReference type="InterPro" id="IPR011049">
    <property type="entry name" value="Serralysin-like_metalloprot_C"/>
</dbReference>
<keyword evidence="3" id="KW-0732">Signal</keyword>
<dbReference type="Pfam" id="PF00353">
    <property type="entry name" value="HemolysinCabind"/>
    <property type="match status" value="2"/>
</dbReference>
<name>A0A285F0Q2_9ACTN</name>
<dbReference type="RefSeq" id="WP_218853967.1">
    <property type="nucleotide sequence ID" value="NZ_OBDY01000001.1"/>
</dbReference>
<sequence length="197" mass="19826">MRKIHLAAALLGAALTAAFAAPAHAGTLNTGVAYTMADGDGDGDVIVFKAGSGKANRVVITNGPKYYITIDDKYPIKAGGGCKAVKGDRTKVHCGVGELTEKLQVSTFDRNDSINNKTRLALIAYGGTGNDTITGGPAGDALFGGAGADKVYGNGGNDRISGDAGNDILYGGAGNDRLIGGPGKDKLYGGAGKNHLA</sequence>
<dbReference type="AlphaFoldDB" id="A0A285F0Q2"/>